<organism evidence="1 2">
    <name type="scientific">Marinicrinis sediminis</name>
    <dbReference type="NCBI Taxonomy" id="1652465"/>
    <lineage>
        <taxon>Bacteria</taxon>
        <taxon>Bacillati</taxon>
        <taxon>Bacillota</taxon>
        <taxon>Bacilli</taxon>
        <taxon>Bacillales</taxon>
        <taxon>Paenibacillaceae</taxon>
    </lineage>
</organism>
<keyword evidence="2" id="KW-1185">Reference proteome</keyword>
<protein>
    <recommendedName>
        <fullName evidence="3">Lipoprotein</fullName>
    </recommendedName>
</protein>
<dbReference type="PROSITE" id="PS51257">
    <property type="entry name" value="PROKAR_LIPOPROTEIN"/>
    <property type="match status" value="1"/>
</dbReference>
<name>A0ABW5R6I4_9BACL</name>
<proteinExistence type="predicted"/>
<dbReference type="RefSeq" id="WP_379928079.1">
    <property type="nucleotide sequence ID" value="NZ_JBHUMM010000005.1"/>
</dbReference>
<comment type="caution">
    <text evidence="1">The sequence shown here is derived from an EMBL/GenBank/DDBJ whole genome shotgun (WGS) entry which is preliminary data.</text>
</comment>
<gene>
    <name evidence="1" type="ORF">ACFSUC_03435</name>
</gene>
<evidence type="ECO:0000313" key="1">
    <source>
        <dbReference type="EMBL" id="MFD2670660.1"/>
    </source>
</evidence>
<evidence type="ECO:0008006" key="3">
    <source>
        <dbReference type="Google" id="ProtNLM"/>
    </source>
</evidence>
<reference evidence="2" key="1">
    <citation type="journal article" date="2019" name="Int. J. Syst. Evol. Microbiol.">
        <title>The Global Catalogue of Microorganisms (GCM) 10K type strain sequencing project: providing services to taxonomists for standard genome sequencing and annotation.</title>
        <authorList>
            <consortium name="The Broad Institute Genomics Platform"/>
            <consortium name="The Broad Institute Genome Sequencing Center for Infectious Disease"/>
            <person name="Wu L."/>
            <person name="Ma J."/>
        </authorList>
    </citation>
    <scope>NUCLEOTIDE SEQUENCE [LARGE SCALE GENOMIC DNA]</scope>
    <source>
        <strain evidence="2">KCTC 33676</strain>
    </source>
</reference>
<dbReference type="EMBL" id="JBHUMM010000005">
    <property type="protein sequence ID" value="MFD2670660.1"/>
    <property type="molecule type" value="Genomic_DNA"/>
</dbReference>
<dbReference type="Proteomes" id="UP001597497">
    <property type="component" value="Unassembled WGS sequence"/>
</dbReference>
<sequence>MLKYISAISIILVLVGCQQDTEMPSKIMMQAESDNWFVTIEYNMEGTEYVERPSITYIGDPDINSAWLDIKYEKGKSVTRNHIQLPKELNSHQEITLVTRSKVKPPVSIKHLVIKWEQNGEELTETIIPTTLEIE</sequence>
<evidence type="ECO:0000313" key="2">
    <source>
        <dbReference type="Proteomes" id="UP001597497"/>
    </source>
</evidence>
<accession>A0ABW5R6I4</accession>